<evidence type="ECO:0000313" key="7">
    <source>
        <dbReference type="Proteomes" id="UP000279673"/>
    </source>
</evidence>
<keyword evidence="4" id="KW-0812">Transmembrane</keyword>
<dbReference type="GO" id="GO:0003677">
    <property type="term" value="F:DNA binding"/>
    <property type="evidence" value="ECO:0007669"/>
    <property type="project" value="UniProtKB-KW"/>
</dbReference>
<dbReference type="Pfam" id="PF00196">
    <property type="entry name" value="GerE"/>
    <property type="match status" value="1"/>
</dbReference>
<dbReference type="SUPFAM" id="SSF46894">
    <property type="entry name" value="C-terminal effector domain of the bipartite response regulators"/>
    <property type="match status" value="1"/>
</dbReference>
<keyword evidence="1" id="KW-0805">Transcription regulation</keyword>
<dbReference type="GO" id="GO:0006355">
    <property type="term" value="P:regulation of DNA-templated transcription"/>
    <property type="evidence" value="ECO:0007669"/>
    <property type="project" value="InterPro"/>
</dbReference>
<dbReference type="AlphaFoldDB" id="A0A421BRU7"/>
<sequence length="186" mass="19348">MTTERGASPKPRRRREAALIALMAVQLLCSAFFIADVITDTMEAGSISAHLDLEMLANLGLIAGIVVEGLVLRAMLAREARSAQALSVARGALATLMQQRFEAWGLTPSEADVAGFTIKGCTIAEVAGLRGSSEATVKTHLNAVYRKAGVSGRGQLVSLFIEDLLAGPLEDGLAGSETIGGRALAG</sequence>
<dbReference type="RefSeq" id="WP_121532323.1">
    <property type="nucleotide sequence ID" value="NZ_RCHI01000005.1"/>
</dbReference>
<name>A0A421BRU7_9RHOB</name>
<accession>A0A421BRU7</accession>
<dbReference type="CDD" id="cd06170">
    <property type="entry name" value="LuxR_C_like"/>
    <property type="match status" value="1"/>
</dbReference>
<evidence type="ECO:0000256" key="2">
    <source>
        <dbReference type="ARBA" id="ARBA00023125"/>
    </source>
</evidence>
<dbReference type="SMART" id="SM00421">
    <property type="entry name" value="HTH_LUXR"/>
    <property type="match status" value="1"/>
</dbReference>
<dbReference type="PANTHER" id="PTHR44688">
    <property type="entry name" value="DNA-BINDING TRANSCRIPTIONAL ACTIVATOR DEVR_DOSR"/>
    <property type="match status" value="1"/>
</dbReference>
<evidence type="ECO:0000256" key="3">
    <source>
        <dbReference type="ARBA" id="ARBA00023163"/>
    </source>
</evidence>
<protein>
    <submittedName>
        <fullName evidence="6">LuxR family transcriptional regulator</fullName>
    </submittedName>
</protein>
<keyword evidence="2" id="KW-0238">DNA-binding</keyword>
<proteinExistence type="predicted"/>
<evidence type="ECO:0000313" key="6">
    <source>
        <dbReference type="EMBL" id="RLL71011.1"/>
    </source>
</evidence>
<keyword evidence="7" id="KW-1185">Reference proteome</keyword>
<dbReference type="EMBL" id="RCHI01000005">
    <property type="protein sequence ID" value="RLL71011.1"/>
    <property type="molecule type" value="Genomic_DNA"/>
</dbReference>
<dbReference type="PANTHER" id="PTHR44688:SF16">
    <property type="entry name" value="DNA-BINDING TRANSCRIPTIONAL ACTIVATOR DEVR_DOSR"/>
    <property type="match status" value="1"/>
</dbReference>
<dbReference type="InterPro" id="IPR036388">
    <property type="entry name" value="WH-like_DNA-bd_sf"/>
</dbReference>
<gene>
    <name evidence="6" type="ORF">DYS74_07190</name>
</gene>
<reference evidence="6 7" key="1">
    <citation type="submission" date="2018-10" db="EMBL/GenBank/DDBJ databases">
        <title>Rhodobacter sp . BO-81.</title>
        <authorList>
            <person name="Im W.T."/>
        </authorList>
    </citation>
    <scope>NUCLEOTIDE SEQUENCE [LARGE SCALE GENOMIC DNA]</scope>
    <source>
        <strain evidence="6 7">BO-81</strain>
    </source>
</reference>
<organism evidence="6 7">
    <name type="scientific">Paenirhodobacter hankyongi</name>
    <dbReference type="NCBI Taxonomy" id="2294033"/>
    <lineage>
        <taxon>Bacteria</taxon>
        <taxon>Pseudomonadati</taxon>
        <taxon>Pseudomonadota</taxon>
        <taxon>Alphaproteobacteria</taxon>
        <taxon>Rhodobacterales</taxon>
        <taxon>Rhodobacter group</taxon>
        <taxon>Paenirhodobacter</taxon>
    </lineage>
</organism>
<feature type="transmembrane region" description="Helical" evidence="4">
    <location>
        <begin position="55"/>
        <end position="76"/>
    </location>
</feature>
<dbReference type="Proteomes" id="UP000279673">
    <property type="component" value="Unassembled WGS sequence"/>
</dbReference>
<dbReference type="InterPro" id="IPR016032">
    <property type="entry name" value="Sig_transdc_resp-reg_C-effctor"/>
</dbReference>
<keyword evidence="4" id="KW-1133">Transmembrane helix</keyword>
<evidence type="ECO:0000259" key="5">
    <source>
        <dbReference type="SMART" id="SM00421"/>
    </source>
</evidence>
<dbReference type="InterPro" id="IPR000792">
    <property type="entry name" value="Tscrpt_reg_LuxR_C"/>
</dbReference>
<comment type="caution">
    <text evidence="6">The sequence shown here is derived from an EMBL/GenBank/DDBJ whole genome shotgun (WGS) entry which is preliminary data.</text>
</comment>
<dbReference type="Gene3D" id="1.10.10.10">
    <property type="entry name" value="Winged helix-like DNA-binding domain superfamily/Winged helix DNA-binding domain"/>
    <property type="match status" value="1"/>
</dbReference>
<keyword evidence="4" id="KW-0472">Membrane</keyword>
<keyword evidence="3" id="KW-0804">Transcription</keyword>
<feature type="domain" description="HTH luxR-type" evidence="5">
    <location>
        <begin position="103"/>
        <end position="160"/>
    </location>
</feature>
<evidence type="ECO:0000256" key="4">
    <source>
        <dbReference type="SAM" id="Phobius"/>
    </source>
</evidence>
<feature type="transmembrane region" description="Helical" evidence="4">
    <location>
        <begin position="17"/>
        <end position="35"/>
    </location>
</feature>
<evidence type="ECO:0000256" key="1">
    <source>
        <dbReference type="ARBA" id="ARBA00023015"/>
    </source>
</evidence>